<feature type="coiled-coil region" evidence="1">
    <location>
        <begin position="463"/>
        <end position="490"/>
    </location>
</feature>
<sequence>MKDTNQGMVAIIQGLQDAGLAVTLIGRRIGNGVKTSAIHGNLPYAKSSVETQSSYHPSANTNNTSQLCDDRYISSYQVAHCNAKPISSEPNSPEFPRQRDEASTTEGNFAIGTRENFSNHAPIKISFHQRNIYRSPQRELSTQLSRETEAFVNSLRKYPSVSPERHLSSEFLQRLITYTQVSKSSTRSRITRKLRSKILAETSKDGVRSVKPSKSVQTYTRLLSKTRDKENTDTRRSRRIMTRAKDVHISTTYNYLGTPRRFGARATDVRYLSDVTRCLRDTLRQFCDDQTQVCPSVQSRYSRHRREHHHDYMEPRSSTDSNNMEAQVSIPVVSRGVSCLSSCEAMPGTYNPICPSKPKLCCYCQEPVPCNCRSSKEEIFQRKLENIITSWLQDLPVSCNDKPQSKAIRENKILDLIDKLKTLDYDDNFEENAKNEILECVDNLPIWRPADERDREIFKMQIVDNLMDKIRILESDKEKGREEIAQWLDNISIKSRDSQGNLVDKNDTKGKLTEKLVALVLNLPSGEIMKQELLKILNEFPIKVKEDESNYKDNLALILTEKLQTLSLKDARRDSYISGEYEKHILDWLEDLPGVSKSNITNIQKNRKRAKSLTKKLQQLLSRGIHTKDIHDKMQEEIFGWLESNTENVDSQTKSKLSEKLINSLANNVQSRGAKGTPEHCKDILTEQILEWLEEIPELSGSKLENQNMAEILANKLRTNISNGNKQIDIENEISNWLLDTLQNKGEKLDAIDQNNLMKMLARKLDSVSEIEHMNKDLTHNILDVLAEIPGLNVTTKEIKNLANQLADVFNELRPNDKENIKENMDSRIVPWLSNLSRLTDVKLTPKDKENLENKLLSVIETTSKQRKRWSIQENFSDSISNSISDMLEDTYIKDNNNNKRKRLNKISDLTNEVANKKQSSDKYDVLTEKVDISEEQVSSPAKQSKHIANDRINKSNNTNYPSILQETELKHSIQENVNNILNGTKTKIENKDEVESTISNILADQAMRGENIEQTQARLLSVLKISNMPEMESNRIVNQLLEIWKELSIDSEIKPHKTPISQSFSSIERDTFIDSAQNEIFDFTRSLTNDNSLLATKKWKMAAAELAEQVSNILFDSSMTSADKDKLLNHKVLRYFQGIDLKHSQRPYNHSKELVSRLQNLAFATSTPRNSNAAENTYFPPHKQSEDLSISLIAENSTFSKYKKQHPVSIEDKQYMSQLEHKINSWLHIMPNMFGIEDNKSIRELMIKDLVADIVDRQKYLQLNPELKTAEEEELEHLKYQIFRWLNKLPNIKDLMPYIDKTQELMKLIKEVPVPQFIRDKKPYKYTVHHSKSKNDSIFDSICDGVSNWIEKTPSYLLTSSDKKYHTEMIKELANNIDQYQINNTLTETTLDNLILKWLEKMLNSSKQALENNSKGLKAALINNGIVSLSDSDSSKVSNYMHRSNSADNFQVILDDWIKTLPLKSRTSTDIKKIEVLKKDLADKLKKIQQQYPKGSENYDSKIKKGIEKYLQLLPINPMKRQDQSFLRQKVMELFEKLKYLHSESRFHKTSISNETVKTIINNWASKLPLKPGKYKNNIKKDIDQFTYDIYEKIKSNNVKDSYADIEKQIKEFLKKIPLQMHSNINNHVNDLMNSILGFIQSLTPLNFENSTKNSQSDIENLFDNLPMFCGNNPEEIEDLKKIKQNIVNKFSNKIGALNMKPDIIYDKTLYENLLKEEIDDILSNLPQIPQVLNNVDLLKDNLIEKAKHVNQKTQNELAGHTYKQQLRDAISSLPSVENLAAGEKVPFEILKDNVADAYINLHYTPNSESKDKYKQKIRDEINKFCSDYLKRFPASPMDAKQLNQELYCALQKVPRPKDDTIKSQVEQVQIKDQIHEWLKDIPLKNKSPEQQLQKNKIVSVLANILHEIEKEKNNKTDADIETRMRQDIVKWIKRLSLTSDEKKHIDEKADELINKLKSTESSRRISISNLNDKIDAASEHKSSQYQNQIPQSTLSKEDRAHLERIRQRAQRPQYTPPACLCKDASVSPIPVDESSQTEIRVGQRQPLSPNININEYNWESMDSASKTWESRKESELHSHIPLPSALNVSKQQMESSSENVTPQEQSLAWSQSFAGRNSNIIPPNQFGSLQSSPYLMTPTPCISKPPCASQFQNQYLIPAPTYTEPQPPCIPLSCISTQPACASLAKSNTSSPSLSLRPSVHYENPHPPCQRPFSVLSQKPCPVFQPPYIPPSASAPPPCTLQQAPITPLPSTLQMGLNHSHAPPYLFQNSPQGESRKPQFCMKPSDFSRGSCPAEEFSQLRRLRCQPLVTKGAMDDVPPCVTNKFANQSPECDSKQTENEDWGLSCAKRGPITVPLQSQEFSRDRNNDKEKYRSRERCQGKCSGRRPRNFNRRPCLTTDSMQYCSKCCGVHCPHPSYLYFK</sequence>
<organism evidence="3 4">
    <name type="scientific">Chilo suppressalis</name>
    <name type="common">Asiatic rice borer moth</name>
    <dbReference type="NCBI Taxonomy" id="168631"/>
    <lineage>
        <taxon>Eukaryota</taxon>
        <taxon>Metazoa</taxon>
        <taxon>Ecdysozoa</taxon>
        <taxon>Arthropoda</taxon>
        <taxon>Hexapoda</taxon>
        <taxon>Insecta</taxon>
        <taxon>Pterygota</taxon>
        <taxon>Neoptera</taxon>
        <taxon>Endopterygota</taxon>
        <taxon>Lepidoptera</taxon>
        <taxon>Glossata</taxon>
        <taxon>Ditrysia</taxon>
        <taxon>Pyraloidea</taxon>
        <taxon>Crambidae</taxon>
        <taxon>Crambinae</taxon>
        <taxon>Chilo</taxon>
    </lineage>
</organism>
<dbReference type="EMBL" id="OU963921">
    <property type="protein sequence ID" value="CAH2988077.1"/>
    <property type="molecule type" value="Genomic_DNA"/>
</dbReference>
<feature type="region of interest" description="Disordered" evidence="2">
    <location>
        <begin position="83"/>
        <end position="104"/>
    </location>
</feature>
<evidence type="ECO:0000313" key="3">
    <source>
        <dbReference type="EMBL" id="CAH2988077.1"/>
    </source>
</evidence>
<evidence type="ECO:0008006" key="5">
    <source>
        <dbReference type="Google" id="ProtNLM"/>
    </source>
</evidence>
<name>A0ABN8LA68_CHISP</name>
<evidence type="ECO:0000256" key="1">
    <source>
        <dbReference type="SAM" id="Coils"/>
    </source>
</evidence>
<feature type="coiled-coil region" evidence="1">
    <location>
        <begin position="1903"/>
        <end position="1964"/>
    </location>
</feature>
<gene>
    <name evidence="3" type="ORF">CHILSU_LOCUS7590</name>
</gene>
<feature type="compositionally biased region" description="Polar residues" evidence="2">
    <location>
        <begin position="1985"/>
        <end position="1996"/>
    </location>
</feature>
<dbReference type="Proteomes" id="UP001153292">
    <property type="component" value="Chromosome 28"/>
</dbReference>
<evidence type="ECO:0000313" key="4">
    <source>
        <dbReference type="Proteomes" id="UP001153292"/>
    </source>
</evidence>
<protein>
    <recommendedName>
        <fullName evidence="5">KASH domain-containing protein</fullName>
    </recommendedName>
</protein>
<reference evidence="3" key="1">
    <citation type="submission" date="2021-12" db="EMBL/GenBank/DDBJ databases">
        <authorList>
            <person name="King R."/>
        </authorList>
    </citation>
    <scope>NUCLEOTIDE SEQUENCE</scope>
</reference>
<keyword evidence="1" id="KW-0175">Coiled coil</keyword>
<keyword evidence="4" id="KW-1185">Reference proteome</keyword>
<feature type="region of interest" description="Disordered" evidence="2">
    <location>
        <begin position="298"/>
        <end position="323"/>
    </location>
</feature>
<evidence type="ECO:0000256" key="2">
    <source>
        <dbReference type="SAM" id="MobiDB-lite"/>
    </source>
</evidence>
<feature type="region of interest" description="Disordered" evidence="2">
    <location>
        <begin position="1980"/>
        <end position="2000"/>
    </location>
</feature>
<proteinExistence type="predicted"/>
<accession>A0ABN8LA68</accession>